<reference evidence="2 3" key="1">
    <citation type="journal article" date="2023" name="G3 (Bethesda)">
        <title>A chromosome-length genome assembly and annotation of blackberry (Rubus argutus, cv. 'Hillquist').</title>
        <authorList>
            <person name="Bruna T."/>
            <person name="Aryal R."/>
            <person name="Dudchenko O."/>
            <person name="Sargent D.J."/>
            <person name="Mead D."/>
            <person name="Buti M."/>
            <person name="Cavallini A."/>
            <person name="Hytonen T."/>
            <person name="Andres J."/>
            <person name="Pham M."/>
            <person name="Weisz D."/>
            <person name="Mascagni F."/>
            <person name="Usai G."/>
            <person name="Natali L."/>
            <person name="Bassil N."/>
            <person name="Fernandez G.E."/>
            <person name="Lomsadze A."/>
            <person name="Armour M."/>
            <person name="Olukolu B."/>
            <person name="Poorten T."/>
            <person name="Britton C."/>
            <person name="Davik J."/>
            <person name="Ashrafi H."/>
            <person name="Aiden E.L."/>
            <person name="Borodovsky M."/>
            <person name="Worthington M."/>
        </authorList>
    </citation>
    <scope>NUCLEOTIDE SEQUENCE [LARGE SCALE GENOMIC DNA]</scope>
    <source>
        <strain evidence="2">PI 553951</strain>
    </source>
</reference>
<accession>A0AAW1W401</accession>
<evidence type="ECO:0000313" key="3">
    <source>
        <dbReference type="Proteomes" id="UP001457282"/>
    </source>
</evidence>
<protein>
    <submittedName>
        <fullName evidence="2">Uncharacterized protein</fullName>
    </submittedName>
</protein>
<evidence type="ECO:0000313" key="2">
    <source>
        <dbReference type="EMBL" id="KAK9919640.1"/>
    </source>
</evidence>
<organism evidence="2 3">
    <name type="scientific">Rubus argutus</name>
    <name type="common">Southern blackberry</name>
    <dbReference type="NCBI Taxonomy" id="59490"/>
    <lineage>
        <taxon>Eukaryota</taxon>
        <taxon>Viridiplantae</taxon>
        <taxon>Streptophyta</taxon>
        <taxon>Embryophyta</taxon>
        <taxon>Tracheophyta</taxon>
        <taxon>Spermatophyta</taxon>
        <taxon>Magnoliopsida</taxon>
        <taxon>eudicotyledons</taxon>
        <taxon>Gunneridae</taxon>
        <taxon>Pentapetalae</taxon>
        <taxon>rosids</taxon>
        <taxon>fabids</taxon>
        <taxon>Rosales</taxon>
        <taxon>Rosaceae</taxon>
        <taxon>Rosoideae</taxon>
        <taxon>Rosoideae incertae sedis</taxon>
        <taxon>Rubus</taxon>
    </lineage>
</organism>
<dbReference type="EMBL" id="JBEDUW010000006">
    <property type="protein sequence ID" value="KAK9919640.1"/>
    <property type="molecule type" value="Genomic_DNA"/>
</dbReference>
<feature type="region of interest" description="Disordered" evidence="1">
    <location>
        <begin position="14"/>
        <end position="147"/>
    </location>
</feature>
<sequence length="207" mass="23018">MAGYDYGTYRPVYTTGGQGVGPYTDQWGKPRHSSHPDVAEPGRGYGYAADNSWQRRPSSPVRGGYGYADQASRIAPSTGVNWRQQPHQTGHYSGTSGGYNDYNDYSNKPAYKNNGRSDNYDDYSNKPAYKNNGRSDNYDDYYRKNETGNLGPAVNTISSRVKPSRTAYSATALPVRGDGRLSIPTDDMERALHYLKESAKTSPWPRT</sequence>
<gene>
    <name evidence="2" type="ORF">M0R45_028226</name>
</gene>
<feature type="compositionally biased region" description="Polar residues" evidence="1">
    <location>
        <begin position="78"/>
        <end position="94"/>
    </location>
</feature>
<dbReference type="AlphaFoldDB" id="A0AAW1W401"/>
<name>A0AAW1W401_RUBAR</name>
<proteinExistence type="predicted"/>
<evidence type="ECO:0000256" key="1">
    <source>
        <dbReference type="SAM" id="MobiDB-lite"/>
    </source>
</evidence>
<dbReference type="Proteomes" id="UP001457282">
    <property type="component" value="Unassembled WGS sequence"/>
</dbReference>
<feature type="compositionally biased region" description="Basic and acidic residues" evidence="1">
    <location>
        <begin position="136"/>
        <end position="146"/>
    </location>
</feature>
<comment type="caution">
    <text evidence="2">The sequence shown here is derived from an EMBL/GenBank/DDBJ whole genome shotgun (WGS) entry which is preliminary data.</text>
</comment>
<keyword evidence="3" id="KW-1185">Reference proteome</keyword>